<evidence type="ECO:0000256" key="8">
    <source>
        <dbReference type="SAM" id="SignalP"/>
    </source>
</evidence>
<evidence type="ECO:0000256" key="6">
    <source>
        <dbReference type="ARBA" id="ARBA00022729"/>
    </source>
</evidence>
<gene>
    <name evidence="9" type="ORF">O6P43_033807</name>
</gene>
<dbReference type="KEGG" id="qsa:O6P43_033807"/>
<feature type="chain" id="PRO_5042236093" evidence="8">
    <location>
        <begin position="25"/>
        <end position="97"/>
    </location>
</feature>
<protein>
    <submittedName>
        <fullName evidence="9">Transmembrane protein</fullName>
    </submittedName>
</protein>
<evidence type="ECO:0000256" key="5">
    <source>
        <dbReference type="ARBA" id="ARBA00022702"/>
    </source>
</evidence>
<keyword evidence="3" id="KW-0052">Apoplast</keyword>
<dbReference type="GO" id="GO:2000280">
    <property type="term" value="P:regulation of root development"/>
    <property type="evidence" value="ECO:0007669"/>
    <property type="project" value="TreeGrafter"/>
</dbReference>
<dbReference type="GO" id="GO:0005179">
    <property type="term" value="F:hormone activity"/>
    <property type="evidence" value="ECO:0007669"/>
    <property type="project" value="UniProtKB-KW"/>
</dbReference>
<evidence type="ECO:0000256" key="1">
    <source>
        <dbReference type="ARBA" id="ARBA00004271"/>
    </source>
</evidence>
<evidence type="ECO:0000256" key="7">
    <source>
        <dbReference type="ARBA" id="ARBA00023278"/>
    </source>
</evidence>
<reference evidence="9" key="1">
    <citation type="journal article" date="2023" name="Science">
        <title>Elucidation of the pathway for biosynthesis of saponin adjuvants from the soapbark tree.</title>
        <authorList>
            <person name="Reed J."/>
            <person name="Orme A."/>
            <person name="El-Demerdash A."/>
            <person name="Owen C."/>
            <person name="Martin L.B.B."/>
            <person name="Misra R.C."/>
            <person name="Kikuchi S."/>
            <person name="Rejzek M."/>
            <person name="Martin A.C."/>
            <person name="Harkess A."/>
            <person name="Leebens-Mack J."/>
            <person name="Louveau T."/>
            <person name="Stephenson M.J."/>
            <person name="Osbourn A."/>
        </authorList>
    </citation>
    <scope>NUCLEOTIDE SEQUENCE</scope>
    <source>
        <strain evidence="9">S10</strain>
    </source>
</reference>
<accession>A0AAD7KRG7</accession>
<keyword evidence="9" id="KW-0812">Transmembrane</keyword>
<keyword evidence="9" id="KW-0472">Membrane</keyword>
<dbReference type="InterPro" id="IPR033250">
    <property type="entry name" value="CEP"/>
</dbReference>
<evidence type="ECO:0000313" key="9">
    <source>
        <dbReference type="EMBL" id="KAJ7944408.1"/>
    </source>
</evidence>
<dbReference type="GO" id="GO:0048364">
    <property type="term" value="P:root development"/>
    <property type="evidence" value="ECO:0007669"/>
    <property type="project" value="InterPro"/>
</dbReference>
<comment type="subcellular location">
    <subcellularLocation>
        <location evidence="1">Secreted</location>
        <location evidence="1">Extracellular space</location>
        <location evidence="1">Apoplast</location>
    </subcellularLocation>
</comment>
<comment type="caution">
    <text evidence="9">The sequence shown here is derived from an EMBL/GenBank/DDBJ whole genome shotgun (WGS) entry which is preliminary data.</text>
</comment>
<keyword evidence="5" id="KW-0372">Hormone</keyword>
<sequence length="97" mass="10790">MAFLSRNACLYFLIMMIISHELVCIEGRNLGHKKKLVKGVNSLNLGKMHFSKRIRKNINVASSSHLHHSIKATEGFVDAFRPTNPGHSPGVGHSIQN</sequence>
<evidence type="ECO:0000313" key="10">
    <source>
        <dbReference type="Proteomes" id="UP001163823"/>
    </source>
</evidence>
<keyword evidence="10" id="KW-1185">Reference proteome</keyword>
<name>A0AAD7KRG7_QUISA</name>
<dbReference type="GO" id="GO:0006995">
    <property type="term" value="P:cellular response to nitrogen starvation"/>
    <property type="evidence" value="ECO:0007669"/>
    <property type="project" value="UniProtKB-ARBA"/>
</dbReference>
<dbReference type="EMBL" id="JARAOO010000014">
    <property type="protein sequence ID" value="KAJ7944408.1"/>
    <property type="molecule type" value="Genomic_DNA"/>
</dbReference>
<evidence type="ECO:0000256" key="4">
    <source>
        <dbReference type="ARBA" id="ARBA00022525"/>
    </source>
</evidence>
<keyword evidence="6 8" id="KW-0732">Signal</keyword>
<proteinExistence type="inferred from homology"/>
<dbReference type="GO" id="GO:0048046">
    <property type="term" value="C:apoplast"/>
    <property type="evidence" value="ECO:0007669"/>
    <property type="project" value="UniProtKB-SubCell"/>
</dbReference>
<organism evidence="9 10">
    <name type="scientific">Quillaja saponaria</name>
    <name type="common">Soap bark tree</name>
    <dbReference type="NCBI Taxonomy" id="32244"/>
    <lineage>
        <taxon>Eukaryota</taxon>
        <taxon>Viridiplantae</taxon>
        <taxon>Streptophyta</taxon>
        <taxon>Embryophyta</taxon>
        <taxon>Tracheophyta</taxon>
        <taxon>Spermatophyta</taxon>
        <taxon>Magnoliopsida</taxon>
        <taxon>eudicotyledons</taxon>
        <taxon>Gunneridae</taxon>
        <taxon>Pentapetalae</taxon>
        <taxon>rosids</taxon>
        <taxon>fabids</taxon>
        <taxon>Fabales</taxon>
        <taxon>Quillajaceae</taxon>
        <taxon>Quillaja</taxon>
    </lineage>
</organism>
<dbReference type="GO" id="GO:1902025">
    <property type="term" value="P:nitrate import"/>
    <property type="evidence" value="ECO:0007669"/>
    <property type="project" value="TreeGrafter"/>
</dbReference>
<evidence type="ECO:0000256" key="2">
    <source>
        <dbReference type="ARBA" id="ARBA00008963"/>
    </source>
</evidence>
<comment type="similarity">
    <text evidence="2">Belongs to the C-terminally encoded plant signaling peptide (CEP) family.</text>
</comment>
<evidence type="ECO:0000256" key="3">
    <source>
        <dbReference type="ARBA" id="ARBA00022523"/>
    </source>
</evidence>
<feature type="signal peptide" evidence="8">
    <location>
        <begin position="1"/>
        <end position="24"/>
    </location>
</feature>
<dbReference type="Proteomes" id="UP001163823">
    <property type="component" value="Chromosome 14"/>
</dbReference>
<dbReference type="PANTHER" id="PTHR33348">
    <property type="entry name" value="PRECURSOR OF CEP5"/>
    <property type="match status" value="1"/>
</dbReference>
<dbReference type="GO" id="GO:1901371">
    <property type="term" value="P:regulation of leaf morphogenesis"/>
    <property type="evidence" value="ECO:0007669"/>
    <property type="project" value="TreeGrafter"/>
</dbReference>
<keyword evidence="4" id="KW-0964">Secreted</keyword>
<dbReference type="AlphaFoldDB" id="A0AAD7KRG7"/>
<dbReference type="PANTHER" id="PTHR33348:SF40">
    <property type="entry name" value="PRECURSOR OF CEP3"/>
    <property type="match status" value="1"/>
</dbReference>
<keyword evidence="7" id="KW-0379">Hydroxylation</keyword>